<dbReference type="GO" id="GO:0015562">
    <property type="term" value="F:efflux transmembrane transporter activity"/>
    <property type="evidence" value="ECO:0007669"/>
    <property type="project" value="InterPro"/>
</dbReference>
<dbReference type="Pfam" id="PF02321">
    <property type="entry name" value="OEP"/>
    <property type="match status" value="2"/>
</dbReference>
<accession>A0A1M5CIZ5</accession>
<keyword evidence="2" id="KW-0812">Transmembrane</keyword>
<dbReference type="InterPro" id="IPR010131">
    <property type="entry name" value="MdtP/NodT-like"/>
</dbReference>
<dbReference type="Gene3D" id="2.20.200.10">
    <property type="entry name" value="Outer membrane efflux proteins (OEP)"/>
    <property type="match status" value="1"/>
</dbReference>
<reference evidence="3 4" key="1">
    <citation type="submission" date="2016-11" db="EMBL/GenBank/DDBJ databases">
        <authorList>
            <person name="Jaros S."/>
            <person name="Januszkiewicz K."/>
            <person name="Wedrychowicz H."/>
        </authorList>
    </citation>
    <scope>NUCLEOTIDE SEQUENCE [LARGE SCALE GENOMIC DNA]</scope>
    <source>
        <strain evidence="3 4">DSM 26897</strain>
    </source>
</reference>
<keyword evidence="2 3" id="KW-0449">Lipoprotein</keyword>
<comment type="subcellular location">
    <subcellularLocation>
        <location evidence="2">Cell membrane</location>
        <topology evidence="2">Lipid-anchor</topology>
    </subcellularLocation>
</comment>
<comment type="similarity">
    <text evidence="1 2">Belongs to the outer membrane factor (OMF) (TC 1.B.17) family.</text>
</comment>
<evidence type="ECO:0000313" key="4">
    <source>
        <dbReference type="Proteomes" id="UP000184368"/>
    </source>
</evidence>
<dbReference type="AlphaFoldDB" id="A0A1M5CIZ5"/>
<dbReference type="PANTHER" id="PTHR30203:SF33">
    <property type="entry name" value="BLR4455 PROTEIN"/>
    <property type="match status" value="1"/>
</dbReference>
<evidence type="ECO:0000256" key="2">
    <source>
        <dbReference type="RuleBase" id="RU362097"/>
    </source>
</evidence>
<keyword evidence="2" id="KW-0472">Membrane</keyword>
<keyword evidence="2" id="KW-1134">Transmembrane beta strand</keyword>
<dbReference type="InterPro" id="IPR003423">
    <property type="entry name" value="OMP_efflux"/>
</dbReference>
<organism evidence="3 4">
    <name type="scientific">Cnuella takakiae</name>
    <dbReference type="NCBI Taxonomy" id="1302690"/>
    <lineage>
        <taxon>Bacteria</taxon>
        <taxon>Pseudomonadati</taxon>
        <taxon>Bacteroidota</taxon>
        <taxon>Chitinophagia</taxon>
        <taxon>Chitinophagales</taxon>
        <taxon>Chitinophagaceae</taxon>
        <taxon>Cnuella</taxon>
    </lineage>
</organism>
<dbReference type="Gene3D" id="1.20.1600.10">
    <property type="entry name" value="Outer membrane efflux proteins (OEP)"/>
    <property type="match status" value="1"/>
</dbReference>
<evidence type="ECO:0000313" key="3">
    <source>
        <dbReference type="EMBL" id="SHF54723.1"/>
    </source>
</evidence>
<dbReference type="STRING" id="1302690.BUE76_07975"/>
<dbReference type="GO" id="GO:0005886">
    <property type="term" value="C:plasma membrane"/>
    <property type="evidence" value="ECO:0007669"/>
    <property type="project" value="UniProtKB-SubCell"/>
</dbReference>
<name>A0A1M5CIZ5_9BACT</name>
<evidence type="ECO:0000256" key="1">
    <source>
        <dbReference type="ARBA" id="ARBA00007613"/>
    </source>
</evidence>
<protein>
    <submittedName>
        <fullName evidence="3">Efflux transporter, outer membrane factor (OMF) lipoprotein, NodT family</fullName>
    </submittedName>
</protein>
<dbReference type="EMBL" id="FQUO01000009">
    <property type="protein sequence ID" value="SHF54723.1"/>
    <property type="molecule type" value="Genomic_DNA"/>
</dbReference>
<dbReference type="NCBIfam" id="TIGR01845">
    <property type="entry name" value="outer_NodT"/>
    <property type="match status" value="1"/>
</dbReference>
<proteinExistence type="inferred from homology"/>
<keyword evidence="4" id="KW-1185">Reference proteome</keyword>
<gene>
    <name evidence="3" type="ORF">SAMN05444008_10996</name>
</gene>
<dbReference type="PANTHER" id="PTHR30203">
    <property type="entry name" value="OUTER MEMBRANE CATION EFFLUX PROTEIN"/>
    <property type="match status" value="1"/>
</dbReference>
<dbReference type="SUPFAM" id="SSF56954">
    <property type="entry name" value="Outer membrane efflux proteins (OEP)"/>
    <property type="match status" value="1"/>
</dbReference>
<dbReference type="Proteomes" id="UP000184368">
    <property type="component" value="Unassembled WGS sequence"/>
</dbReference>
<sequence>MILLVSWMLAACKVTRPYTGPQTDTNGLYRDGSGADTNTIANLPYTAVFTDTVLQRLIAEGITQNLDLRVAYTRIQQSQAYYTQARAAFLPTLSANAGVTESKLSDVQGFGIRTSLSQFQLGVASSWEADVWGRLRSNRRASLAALLQTEAAARAVQTGIVSTIASYYYTLLALDQQLVITRETVRNWDSTVAVLRALKEAASVTEAAVVQSEAQRYAAEVTIPDLKQNIRETEHALSILLARPPGPIERSSLEGQQALALLQTGVPAQLLANRPDVQQAEFAYRNAFELTNVARTAFYPALAITGSAGLNSLSLAQFIDPSALAASIGVGLTQPIFNRRLNRTNLAVAQAGQQAALYDFRKALLNAGREVSDALSLHATALEKMSVRTNQLSALEKSVAYTQELLQYGFANYNEVIIARQSLLGAQLGGVNDRLQQLQATVNLYRSLGGGWK</sequence>
<keyword evidence="2" id="KW-0564">Palmitate</keyword>